<dbReference type="Proteomes" id="UP000272025">
    <property type="component" value="Unassembled WGS sequence"/>
</dbReference>
<reference evidence="2 3" key="1">
    <citation type="journal article" date="2018" name="Mol. Ecol.">
        <title>The obligate alkalophilic soda-lake fungus Sodiomyces alkalinus has shifted to a protein diet.</title>
        <authorList>
            <person name="Grum-Grzhimaylo A.A."/>
            <person name="Falkoski D.L."/>
            <person name="van den Heuvel J."/>
            <person name="Valero-Jimenez C.A."/>
            <person name="Min B."/>
            <person name="Choi I.G."/>
            <person name="Lipzen A."/>
            <person name="Daum C.G."/>
            <person name="Aanen D.K."/>
            <person name="Tsang A."/>
            <person name="Henrissat B."/>
            <person name="Bilanenko E.N."/>
            <person name="de Vries R.P."/>
            <person name="van Kan J.A.L."/>
            <person name="Grigoriev I.V."/>
            <person name="Debets A.J.M."/>
        </authorList>
    </citation>
    <scope>NUCLEOTIDE SEQUENCE [LARGE SCALE GENOMIC DNA]</scope>
    <source>
        <strain evidence="2 3">F11</strain>
    </source>
</reference>
<sequence length="724" mass="80202">MQADADSGSLPRTYLDVVRILREEEEHELEEALRAQTESIRLSLRALVERRIEAEAALNRVHVAIATREAQLEKAAKDYYQRKQEISSGSLFAAANTDSDMHTGVQVYSTTGVFMGDVMPIETENPVVEILLDLPVLRSVTVRRDWNHDPGRLNSIYQERNITGSGKPFRWVAVMIQATGEVLNGGDCCGNCARGMGPFEECIMLPGDPFRKCGNCEWSKRPCSPSSHQPPPSSSAKAGLAVERFRGPSADDSVAEHDYSGGDFSIDDRAEGSPVDLEPIGAANLSLRHNGKVYTHPACMEGVPVEKIGPGHPYWDPEWDPDLMSTIRVQTLEWKAKLEASLHNTSSVRFAKQRQVNRGEAMLEFLNKGPIHPFQLVAKKYMDARRLASFDTLFRLAETLRTLSNNGLDITPEEWVRHRLHEIITETQRDGQTFDLAKAIANFYHDPKVVAFRDAKGIKTIGRPAGYKMAVPPRRKKQKTDFDTSATGSPAPGAYNNNNNNAGGGGGYHTASFVRADDGSPDAWAQGSQAILPAAAAATAAAGGELVRRRKRQTDAELGYEGFTDTDEKMGDRMTKHDFALRSVKSRAYATNSTVTQYWHWVEQGEEAGSSSDRLFQHQVFLPCEPPQWGLYSAPVDFHFGLQDVKEIVWASDTLKAVVRCGGAAAELHGDMIGDFARERTKRRFLVFCMKKGLRVVKSTAFEIEMAWEMMNSQVLGPLGQVEA</sequence>
<organism evidence="2 3">
    <name type="scientific">Sodiomyces alkalinus (strain CBS 110278 / VKM F-3762 / F11)</name>
    <name type="common">Alkaliphilic filamentous fungus</name>
    <dbReference type="NCBI Taxonomy" id="1314773"/>
    <lineage>
        <taxon>Eukaryota</taxon>
        <taxon>Fungi</taxon>
        <taxon>Dikarya</taxon>
        <taxon>Ascomycota</taxon>
        <taxon>Pezizomycotina</taxon>
        <taxon>Sordariomycetes</taxon>
        <taxon>Hypocreomycetidae</taxon>
        <taxon>Glomerellales</taxon>
        <taxon>Plectosphaerellaceae</taxon>
        <taxon>Sodiomyces</taxon>
    </lineage>
</organism>
<dbReference type="AlphaFoldDB" id="A0A3N2PUF0"/>
<dbReference type="EMBL" id="ML119056">
    <property type="protein sequence ID" value="ROT38084.1"/>
    <property type="molecule type" value="Genomic_DNA"/>
</dbReference>
<evidence type="ECO:0000313" key="2">
    <source>
        <dbReference type="EMBL" id="ROT38084.1"/>
    </source>
</evidence>
<evidence type="ECO:0000256" key="1">
    <source>
        <dbReference type="SAM" id="MobiDB-lite"/>
    </source>
</evidence>
<proteinExistence type="predicted"/>
<feature type="region of interest" description="Disordered" evidence="1">
    <location>
        <begin position="471"/>
        <end position="503"/>
    </location>
</feature>
<dbReference type="STRING" id="1314773.A0A3N2PUF0"/>
<evidence type="ECO:0000313" key="3">
    <source>
        <dbReference type="Proteomes" id="UP000272025"/>
    </source>
</evidence>
<dbReference type="RefSeq" id="XP_028465890.1">
    <property type="nucleotide sequence ID" value="XM_028613527.1"/>
</dbReference>
<gene>
    <name evidence="2" type="ORF">SODALDRAFT_351234</name>
</gene>
<dbReference type="Pfam" id="PF12511">
    <property type="entry name" value="DUF3716"/>
    <property type="match status" value="1"/>
</dbReference>
<accession>A0A3N2PUF0</accession>
<dbReference type="InterPro" id="IPR022190">
    <property type="entry name" value="DUF3716"/>
</dbReference>
<dbReference type="GeneID" id="39582005"/>
<keyword evidence="3" id="KW-1185">Reference proteome</keyword>
<protein>
    <submittedName>
        <fullName evidence="2">Uncharacterized protein</fullName>
    </submittedName>
</protein>
<dbReference type="OrthoDB" id="4800057at2759"/>
<name>A0A3N2PUF0_SODAK</name>